<dbReference type="Gramene" id="OMO56368">
    <property type="protein sequence ID" value="OMO56368"/>
    <property type="gene ID" value="CCACVL1_26589"/>
</dbReference>
<dbReference type="EMBL" id="AWWV01014510">
    <property type="protein sequence ID" value="OMO56368.1"/>
    <property type="molecule type" value="Genomic_DNA"/>
</dbReference>
<accession>A0A1R3GE28</accession>
<proteinExistence type="predicted"/>
<reference evidence="2 3" key="1">
    <citation type="submission" date="2013-09" db="EMBL/GenBank/DDBJ databases">
        <title>Corchorus capsularis genome sequencing.</title>
        <authorList>
            <person name="Alam M."/>
            <person name="Haque M.S."/>
            <person name="Islam M.S."/>
            <person name="Emdad E.M."/>
            <person name="Islam M.M."/>
            <person name="Ahmed B."/>
            <person name="Halim A."/>
            <person name="Hossen Q.M.M."/>
            <person name="Hossain M.Z."/>
            <person name="Ahmed R."/>
            <person name="Khan M.M."/>
            <person name="Islam R."/>
            <person name="Rashid M.M."/>
            <person name="Khan S.A."/>
            <person name="Rahman M.S."/>
            <person name="Alam M."/>
        </authorList>
    </citation>
    <scope>NUCLEOTIDE SEQUENCE [LARGE SCALE GENOMIC DNA]</scope>
    <source>
        <strain evidence="3">cv. CVL-1</strain>
        <tissue evidence="2">Whole seedling</tissue>
    </source>
</reference>
<feature type="region of interest" description="Disordered" evidence="1">
    <location>
        <begin position="1"/>
        <end position="21"/>
    </location>
</feature>
<organism evidence="2 3">
    <name type="scientific">Corchorus capsularis</name>
    <name type="common">Jute</name>
    <dbReference type="NCBI Taxonomy" id="210143"/>
    <lineage>
        <taxon>Eukaryota</taxon>
        <taxon>Viridiplantae</taxon>
        <taxon>Streptophyta</taxon>
        <taxon>Embryophyta</taxon>
        <taxon>Tracheophyta</taxon>
        <taxon>Spermatophyta</taxon>
        <taxon>Magnoliopsida</taxon>
        <taxon>eudicotyledons</taxon>
        <taxon>Gunneridae</taxon>
        <taxon>Pentapetalae</taxon>
        <taxon>rosids</taxon>
        <taxon>malvids</taxon>
        <taxon>Malvales</taxon>
        <taxon>Malvaceae</taxon>
        <taxon>Grewioideae</taxon>
        <taxon>Apeibeae</taxon>
        <taxon>Corchorus</taxon>
    </lineage>
</organism>
<dbReference type="Proteomes" id="UP000188268">
    <property type="component" value="Unassembled WGS sequence"/>
</dbReference>
<evidence type="ECO:0000256" key="1">
    <source>
        <dbReference type="SAM" id="MobiDB-lite"/>
    </source>
</evidence>
<evidence type="ECO:0000313" key="2">
    <source>
        <dbReference type="EMBL" id="OMO56368.1"/>
    </source>
</evidence>
<protein>
    <submittedName>
        <fullName evidence="2">Uncharacterized protein</fullName>
    </submittedName>
</protein>
<name>A0A1R3GE28_COCAP</name>
<gene>
    <name evidence="2" type="ORF">CCACVL1_26589</name>
</gene>
<keyword evidence="3" id="KW-1185">Reference proteome</keyword>
<evidence type="ECO:0000313" key="3">
    <source>
        <dbReference type="Proteomes" id="UP000188268"/>
    </source>
</evidence>
<sequence length="39" mass="4511">MSIAKRSLAWNPGTKKQSSRQENLDLTVFDKLFRLDSTK</sequence>
<dbReference type="AlphaFoldDB" id="A0A1R3GE28"/>
<comment type="caution">
    <text evidence="2">The sequence shown here is derived from an EMBL/GenBank/DDBJ whole genome shotgun (WGS) entry which is preliminary data.</text>
</comment>